<organism evidence="1 2">
    <name type="scientific">Stylosanthes scabra</name>
    <dbReference type="NCBI Taxonomy" id="79078"/>
    <lineage>
        <taxon>Eukaryota</taxon>
        <taxon>Viridiplantae</taxon>
        <taxon>Streptophyta</taxon>
        <taxon>Embryophyta</taxon>
        <taxon>Tracheophyta</taxon>
        <taxon>Spermatophyta</taxon>
        <taxon>Magnoliopsida</taxon>
        <taxon>eudicotyledons</taxon>
        <taxon>Gunneridae</taxon>
        <taxon>Pentapetalae</taxon>
        <taxon>rosids</taxon>
        <taxon>fabids</taxon>
        <taxon>Fabales</taxon>
        <taxon>Fabaceae</taxon>
        <taxon>Papilionoideae</taxon>
        <taxon>50 kb inversion clade</taxon>
        <taxon>dalbergioids sensu lato</taxon>
        <taxon>Dalbergieae</taxon>
        <taxon>Pterocarpus clade</taxon>
        <taxon>Stylosanthes</taxon>
    </lineage>
</organism>
<reference evidence="1 2" key="1">
    <citation type="journal article" date="2023" name="Plants (Basel)">
        <title>Bridging the Gap: Combining Genomics and Transcriptomics Approaches to Understand Stylosanthes scabra, an Orphan Legume from the Brazilian Caatinga.</title>
        <authorList>
            <person name="Ferreira-Neto J.R.C."/>
            <person name="da Silva M.D."/>
            <person name="Binneck E."/>
            <person name="de Melo N.F."/>
            <person name="da Silva R.H."/>
            <person name="de Melo A.L.T.M."/>
            <person name="Pandolfi V."/>
            <person name="Bustamante F.O."/>
            <person name="Brasileiro-Vidal A.C."/>
            <person name="Benko-Iseppon A.M."/>
        </authorList>
    </citation>
    <scope>NUCLEOTIDE SEQUENCE [LARGE SCALE GENOMIC DNA]</scope>
    <source>
        <tissue evidence="1">Leaves</tissue>
    </source>
</reference>
<protein>
    <submittedName>
        <fullName evidence="1">Uncharacterized protein</fullName>
    </submittedName>
</protein>
<evidence type="ECO:0000313" key="1">
    <source>
        <dbReference type="EMBL" id="MED6222079.1"/>
    </source>
</evidence>
<name>A0ABU6ZJE8_9FABA</name>
<comment type="caution">
    <text evidence="1">The sequence shown here is derived from an EMBL/GenBank/DDBJ whole genome shotgun (WGS) entry which is preliminary data.</text>
</comment>
<dbReference type="Proteomes" id="UP001341840">
    <property type="component" value="Unassembled WGS sequence"/>
</dbReference>
<accession>A0ABU6ZJE8</accession>
<sequence>MLQRIDSAEARVNSTFEIGLKRVDSSSSESILKEEECHRDDITRFIRIENPWVGDSHSVSISDFSGVGSSLESGEACCNLLRSRLSSGLSYPLRIFRRTRVLWLEFYESELSVCSATVSAELVRGASLVNSEVNQQRGEECLYLGQSTMLTVPASGIGGGASTFWRRSTWIVIGLPTIENRIFTFEASNNHDRNPVEYYVGLDWQRFRNAYGLRTRDSMVFHIVDWIRQIIQIRIIRHRYGA</sequence>
<evidence type="ECO:0000313" key="2">
    <source>
        <dbReference type="Proteomes" id="UP001341840"/>
    </source>
</evidence>
<keyword evidence="2" id="KW-1185">Reference proteome</keyword>
<proteinExistence type="predicted"/>
<dbReference type="EMBL" id="JASCZI010272407">
    <property type="protein sequence ID" value="MED6222079.1"/>
    <property type="molecule type" value="Genomic_DNA"/>
</dbReference>
<gene>
    <name evidence="1" type="ORF">PIB30_060999</name>
</gene>